<gene>
    <name evidence="3" type="ORF">FVW20_08140</name>
</gene>
<proteinExistence type="predicted"/>
<accession>A0ABS0J3P4</accession>
<dbReference type="InterPro" id="IPR012675">
    <property type="entry name" value="Beta-grasp_dom_sf"/>
</dbReference>
<dbReference type="InterPro" id="IPR042259">
    <property type="entry name" value="Raco-like_middle_sf"/>
</dbReference>
<dbReference type="Proteomes" id="UP001194469">
    <property type="component" value="Unassembled WGS sequence"/>
</dbReference>
<feature type="region of interest" description="Disordered" evidence="1">
    <location>
        <begin position="1"/>
        <end position="55"/>
    </location>
</feature>
<evidence type="ECO:0000256" key="1">
    <source>
        <dbReference type="SAM" id="MobiDB-lite"/>
    </source>
</evidence>
<dbReference type="Gene3D" id="3.30.420.480">
    <property type="entry name" value="Domain of unknown function (DUF4445)"/>
    <property type="match status" value="1"/>
</dbReference>
<feature type="compositionally biased region" description="Low complexity" evidence="1">
    <location>
        <begin position="29"/>
        <end position="45"/>
    </location>
</feature>
<dbReference type="InterPro" id="IPR041414">
    <property type="entry name" value="Raco-like_middle"/>
</dbReference>
<dbReference type="Gene3D" id="3.10.20.30">
    <property type="match status" value="1"/>
</dbReference>
<dbReference type="InterPro" id="IPR036010">
    <property type="entry name" value="2Fe-2S_ferredoxin-like_sf"/>
</dbReference>
<keyword evidence="4" id="KW-1185">Reference proteome</keyword>
<organism evidence="3 4">
    <name type="scientific">Nitratidesulfovibrio oxamicus</name>
    <dbReference type="NCBI Taxonomy" id="32016"/>
    <lineage>
        <taxon>Bacteria</taxon>
        <taxon>Pseudomonadati</taxon>
        <taxon>Thermodesulfobacteriota</taxon>
        <taxon>Desulfovibrionia</taxon>
        <taxon>Desulfovibrionales</taxon>
        <taxon>Desulfovibrionaceae</taxon>
        <taxon>Nitratidesulfovibrio</taxon>
    </lineage>
</organism>
<evidence type="ECO:0000259" key="2">
    <source>
        <dbReference type="Pfam" id="PF17651"/>
    </source>
</evidence>
<dbReference type="EMBL" id="VRYY01000201">
    <property type="protein sequence ID" value="MBG3876981.1"/>
    <property type="molecule type" value="Genomic_DNA"/>
</dbReference>
<evidence type="ECO:0000313" key="3">
    <source>
        <dbReference type="EMBL" id="MBG3876981.1"/>
    </source>
</evidence>
<reference evidence="3 4" key="1">
    <citation type="submission" date="2019-08" db="EMBL/GenBank/DDBJ databases">
        <authorList>
            <person name="Luo N."/>
        </authorList>
    </citation>
    <scope>NUCLEOTIDE SEQUENCE [LARGE SCALE GENOMIC DNA]</scope>
    <source>
        <strain evidence="3 4">NCIMB 9442</strain>
    </source>
</reference>
<feature type="non-terminal residue" evidence="3">
    <location>
        <position position="284"/>
    </location>
</feature>
<sequence length="284" mass="28805">MSPHFSSGQPPCVTGRATARPHGQGGQGTPVTPTTPDTSDTSGRPDTPPPPAAPGAVAKVTLPDGRIVHLPLPVQASSTAGPASTLAQLVWMSGQVAPPALCSGLGHCGRCAARFTHGTPAPHPADEAHFSLAELADGWRLLCRHAPPGPAPSPQPSRPPQETDPRGTTASPPGSCCAMAFTLPAGSAPRRSRMANPHPPDIVQTSASGTVPATGVPLLLAIDLGTTTLHWSALTPDGRRVTHGAELNPQMGAGSEVMSRLAVASSPQGLAALRRLTLAAVARI</sequence>
<feature type="domain" description="RACo-like middle region" evidence="2">
    <location>
        <begin position="220"/>
        <end position="282"/>
    </location>
</feature>
<feature type="compositionally biased region" description="Pro residues" evidence="1">
    <location>
        <begin position="147"/>
        <end position="159"/>
    </location>
</feature>
<name>A0ABS0J3P4_9BACT</name>
<evidence type="ECO:0000313" key="4">
    <source>
        <dbReference type="Proteomes" id="UP001194469"/>
    </source>
</evidence>
<dbReference type="SUPFAM" id="SSF54292">
    <property type="entry name" value="2Fe-2S ferredoxin-like"/>
    <property type="match status" value="1"/>
</dbReference>
<feature type="region of interest" description="Disordered" evidence="1">
    <location>
        <begin position="143"/>
        <end position="175"/>
    </location>
</feature>
<comment type="caution">
    <text evidence="3">The sequence shown here is derived from an EMBL/GenBank/DDBJ whole genome shotgun (WGS) entry which is preliminary data.</text>
</comment>
<protein>
    <submittedName>
        <fullName evidence="3">DUF4445 domain-containing protein</fullName>
    </submittedName>
</protein>
<dbReference type="Pfam" id="PF17651">
    <property type="entry name" value="Raco_middle"/>
    <property type="match status" value="1"/>
</dbReference>